<reference evidence="11 12" key="1">
    <citation type="submission" date="2019-06" db="EMBL/GenBank/DDBJ databases">
        <title>Sequencing the genomes of 1000 actinobacteria strains.</title>
        <authorList>
            <person name="Klenk H.-P."/>
        </authorList>
    </citation>
    <scope>NUCLEOTIDE SEQUENCE [LARGE SCALE GENOMIC DNA]</scope>
    <source>
        <strain evidence="11 12">DSM 12335</strain>
    </source>
</reference>
<feature type="binding site" evidence="10">
    <location>
        <position position="77"/>
    </location>
    <ligand>
        <name>Na(+)</name>
        <dbReference type="ChEBI" id="CHEBI:29101"/>
        <note>structural</note>
    </ligand>
</feature>
<evidence type="ECO:0000256" key="8">
    <source>
        <dbReference type="ARBA" id="ARBA00035585"/>
    </source>
</evidence>
<dbReference type="EMBL" id="VFOP01000001">
    <property type="protein sequence ID" value="TQL49223.1"/>
    <property type="molecule type" value="Genomic_DNA"/>
</dbReference>
<evidence type="ECO:0000256" key="7">
    <source>
        <dbReference type="ARBA" id="ARBA00035120"/>
    </source>
</evidence>
<evidence type="ECO:0000256" key="3">
    <source>
        <dbReference type="ARBA" id="ARBA00022692"/>
    </source>
</evidence>
<dbReference type="Pfam" id="PF02537">
    <property type="entry name" value="CRCB"/>
    <property type="match status" value="1"/>
</dbReference>
<accession>A0A542YMB8</accession>
<dbReference type="OrthoDB" id="5148600at2"/>
<keyword evidence="5 10" id="KW-0472">Membrane</keyword>
<dbReference type="NCBIfam" id="NF010824">
    <property type="entry name" value="PRK14228.1"/>
    <property type="match status" value="1"/>
</dbReference>
<feature type="binding site" evidence="10">
    <location>
        <position position="74"/>
    </location>
    <ligand>
        <name>Na(+)</name>
        <dbReference type="ChEBI" id="CHEBI:29101"/>
        <note>structural</note>
    </ligand>
</feature>
<comment type="activity regulation">
    <text evidence="10">Na(+) is not transported, but it plays an essential structural role and its presence is essential for fluoride channel function.</text>
</comment>
<keyword evidence="2 10" id="KW-1003">Cell membrane</keyword>
<feature type="transmembrane region" description="Helical" evidence="10">
    <location>
        <begin position="35"/>
        <end position="58"/>
    </location>
</feature>
<dbReference type="Proteomes" id="UP000319516">
    <property type="component" value="Unassembled WGS sequence"/>
</dbReference>
<protein>
    <recommendedName>
        <fullName evidence="10">Fluoride-specific ion channel FluC</fullName>
    </recommendedName>
</protein>
<feature type="transmembrane region" description="Helical" evidence="10">
    <location>
        <begin position="6"/>
        <end position="23"/>
    </location>
</feature>
<proteinExistence type="inferred from homology"/>
<evidence type="ECO:0000256" key="4">
    <source>
        <dbReference type="ARBA" id="ARBA00022989"/>
    </source>
</evidence>
<gene>
    <name evidence="10" type="primary">fluC</name>
    <name evidence="10" type="synonym">crcB</name>
    <name evidence="11" type="ORF">FB467_0288</name>
</gene>
<evidence type="ECO:0000313" key="11">
    <source>
        <dbReference type="EMBL" id="TQL49223.1"/>
    </source>
</evidence>
<dbReference type="AlphaFoldDB" id="A0A542YMB8"/>
<feature type="transmembrane region" description="Helical" evidence="10">
    <location>
        <begin position="105"/>
        <end position="124"/>
    </location>
</feature>
<evidence type="ECO:0000256" key="5">
    <source>
        <dbReference type="ARBA" id="ARBA00023136"/>
    </source>
</evidence>
<dbReference type="HAMAP" id="MF_00454">
    <property type="entry name" value="FluC"/>
    <property type="match status" value="1"/>
</dbReference>
<comment type="function">
    <text evidence="9 10">Fluoride-specific ion channel. Important for reducing fluoride concentration in the cell, thus reducing its toxicity.</text>
</comment>
<comment type="caution">
    <text evidence="11">The sequence shown here is derived from an EMBL/GenBank/DDBJ whole genome shotgun (WGS) entry which is preliminary data.</text>
</comment>
<dbReference type="GO" id="GO:0140114">
    <property type="term" value="P:cellular detoxification of fluoride"/>
    <property type="evidence" value="ECO:0007669"/>
    <property type="project" value="UniProtKB-UniRule"/>
</dbReference>
<dbReference type="RefSeq" id="WP_141783504.1">
    <property type="nucleotide sequence ID" value="NZ_BAAAIK010000003.1"/>
</dbReference>
<keyword evidence="4 10" id="KW-1133">Transmembrane helix</keyword>
<keyword evidence="10" id="KW-0813">Transport</keyword>
<comment type="subcellular location">
    <subcellularLocation>
        <location evidence="1 10">Cell membrane</location>
        <topology evidence="1 10">Multi-pass membrane protein</topology>
    </subcellularLocation>
</comment>
<dbReference type="PANTHER" id="PTHR28259">
    <property type="entry name" value="FLUORIDE EXPORT PROTEIN 1-RELATED"/>
    <property type="match status" value="1"/>
</dbReference>
<keyword evidence="10" id="KW-0406">Ion transport</keyword>
<evidence type="ECO:0000256" key="6">
    <source>
        <dbReference type="ARBA" id="ARBA00023303"/>
    </source>
</evidence>
<comment type="catalytic activity">
    <reaction evidence="8">
        <text>fluoride(in) = fluoride(out)</text>
        <dbReference type="Rhea" id="RHEA:76159"/>
        <dbReference type="ChEBI" id="CHEBI:17051"/>
    </reaction>
    <physiologicalReaction direction="left-to-right" evidence="8">
        <dbReference type="Rhea" id="RHEA:76160"/>
    </physiologicalReaction>
</comment>
<evidence type="ECO:0000256" key="9">
    <source>
        <dbReference type="ARBA" id="ARBA00049940"/>
    </source>
</evidence>
<keyword evidence="10" id="KW-0479">Metal-binding</keyword>
<evidence type="ECO:0000313" key="12">
    <source>
        <dbReference type="Proteomes" id="UP000319516"/>
    </source>
</evidence>
<comment type="similarity">
    <text evidence="7 10">Belongs to the fluoride channel Fluc/FEX (TC 1.A.43) family.</text>
</comment>
<dbReference type="GO" id="GO:0062054">
    <property type="term" value="F:fluoride channel activity"/>
    <property type="evidence" value="ECO:0007669"/>
    <property type="project" value="UniProtKB-UniRule"/>
</dbReference>
<evidence type="ECO:0000256" key="1">
    <source>
        <dbReference type="ARBA" id="ARBA00004651"/>
    </source>
</evidence>
<dbReference type="InterPro" id="IPR003691">
    <property type="entry name" value="FluC"/>
</dbReference>
<sequence length="125" mass="12737">MTVPVFVLVSLFGGVGAACRFLLDSSVRSRWPREFPLGTLVVNVSGSFLIGVLTAAVATTSPPAYVIGATGFCGGFTTFSTSMVESVRLARAGDLRRATANTVGTLLLTLAGVAAGVVVGQWLGG</sequence>
<organism evidence="11 12">
    <name type="scientific">Ornithinicoccus hortensis</name>
    <dbReference type="NCBI Taxonomy" id="82346"/>
    <lineage>
        <taxon>Bacteria</taxon>
        <taxon>Bacillati</taxon>
        <taxon>Actinomycetota</taxon>
        <taxon>Actinomycetes</taxon>
        <taxon>Micrococcales</taxon>
        <taxon>Intrasporangiaceae</taxon>
        <taxon>Ornithinicoccus</taxon>
    </lineage>
</organism>
<evidence type="ECO:0000256" key="2">
    <source>
        <dbReference type="ARBA" id="ARBA00022475"/>
    </source>
</evidence>
<feature type="transmembrane region" description="Helical" evidence="10">
    <location>
        <begin position="64"/>
        <end position="84"/>
    </location>
</feature>
<keyword evidence="10" id="KW-0915">Sodium</keyword>
<name>A0A542YMB8_9MICO</name>
<dbReference type="GO" id="GO:0005886">
    <property type="term" value="C:plasma membrane"/>
    <property type="evidence" value="ECO:0007669"/>
    <property type="project" value="UniProtKB-SubCell"/>
</dbReference>
<dbReference type="PANTHER" id="PTHR28259:SF1">
    <property type="entry name" value="FLUORIDE EXPORT PROTEIN 1-RELATED"/>
    <property type="match status" value="1"/>
</dbReference>
<evidence type="ECO:0000256" key="10">
    <source>
        <dbReference type="HAMAP-Rule" id="MF_00454"/>
    </source>
</evidence>
<dbReference type="GO" id="GO:0046872">
    <property type="term" value="F:metal ion binding"/>
    <property type="evidence" value="ECO:0007669"/>
    <property type="project" value="UniProtKB-KW"/>
</dbReference>
<keyword evidence="3 10" id="KW-0812">Transmembrane</keyword>
<keyword evidence="12" id="KW-1185">Reference proteome</keyword>
<keyword evidence="6 10" id="KW-0407">Ion channel</keyword>